<dbReference type="AlphaFoldDB" id="A0A1Q5T611"/>
<keyword evidence="1" id="KW-0732">Signal</keyword>
<feature type="signal peptide" evidence="1">
    <location>
        <begin position="1"/>
        <end position="24"/>
    </location>
</feature>
<name>A0A1Q5T611_9EURO</name>
<reference evidence="2 3" key="1">
    <citation type="submission" date="2016-10" db="EMBL/GenBank/DDBJ databases">
        <title>Genome sequence of the ascomycete fungus Penicillium subrubescens.</title>
        <authorList>
            <person name="De Vries R.P."/>
            <person name="Peng M."/>
            <person name="Dilokpimol A."/>
            <person name="Hilden K."/>
            <person name="Makela M.R."/>
            <person name="Grigoriev I."/>
            <person name="Riley R."/>
            <person name="Granchi Z."/>
        </authorList>
    </citation>
    <scope>NUCLEOTIDE SEQUENCE [LARGE SCALE GENOMIC DNA]</scope>
    <source>
        <strain evidence="2 3">CBS 132785</strain>
    </source>
</reference>
<evidence type="ECO:0000313" key="3">
    <source>
        <dbReference type="Proteomes" id="UP000186955"/>
    </source>
</evidence>
<dbReference type="EMBL" id="MNBE01000702">
    <property type="protein sequence ID" value="OKO95673.1"/>
    <property type="molecule type" value="Genomic_DNA"/>
</dbReference>
<organism evidence="2 3">
    <name type="scientific">Penicillium subrubescens</name>
    <dbReference type="NCBI Taxonomy" id="1316194"/>
    <lineage>
        <taxon>Eukaryota</taxon>
        <taxon>Fungi</taxon>
        <taxon>Dikarya</taxon>
        <taxon>Ascomycota</taxon>
        <taxon>Pezizomycotina</taxon>
        <taxon>Eurotiomycetes</taxon>
        <taxon>Eurotiomycetidae</taxon>
        <taxon>Eurotiales</taxon>
        <taxon>Aspergillaceae</taxon>
        <taxon>Penicillium</taxon>
    </lineage>
</organism>
<comment type="caution">
    <text evidence="2">The sequence shown here is derived from an EMBL/GenBank/DDBJ whole genome shotgun (WGS) entry which is preliminary data.</text>
</comment>
<sequence>MVGDHMRILAVCNELCCFALLTLQASILHPNALNIPEALTWPELALSPTLLPAPVPGPPLLLKNE</sequence>
<feature type="chain" id="PRO_5012366516" evidence="1">
    <location>
        <begin position="25"/>
        <end position="65"/>
    </location>
</feature>
<gene>
    <name evidence="2" type="ORF">PENSUB_11185</name>
</gene>
<accession>A0A1Q5T611</accession>
<evidence type="ECO:0000313" key="2">
    <source>
        <dbReference type="EMBL" id="OKO95673.1"/>
    </source>
</evidence>
<protein>
    <submittedName>
        <fullName evidence="2">Uncharacterized protein</fullName>
    </submittedName>
</protein>
<evidence type="ECO:0000256" key="1">
    <source>
        <dbReference type="SAM" id="SignalP"/>
    </source>
</evidence>
<keyword evidence="3" id="KW-1185">Reference proteome</keyword>
<proteinExistence type="predicted"/>
<dbReference type="Proteomes" id="UP000186955">
    <property type="component" value="Unassembled WGS sequence"/>
</dbReference>